<proteinExistence type="predicted"/>
<reference evidence="1" key="1">
    <citation type="submission" date="2020-08" db="EMBL/GenBank/DDBJ databases">
        <title>Paracoccus amoyensis sp. nov., isolated from the surface seawater at coast of Xiamen, Fujian.</title>
        <authorList>
            <person name="Lyu L."/>
        </authorList>
    </citation>
    <scope>NUCLEOTIDE SEQUENCE</scope>
    <source>
        <strain evidence="1">11-3</strain>
    </source>
</reference>
<dbReference type="EMBL" id="JACOQL010000001">
    <property type="protein sequence ID" value="MBC9245165.1"/>
    <property type="molecule type" value="Genomic_DNA"/>
</dbReference>
<name>A0A926GJH2_9RHOB</name>
<dbReference type="AlphaFoldDB" id="A0A926GJH2"/>
<evidence type="ECO:0000313" key="1">
    <source>
        <dbReference type="EMBL" id="MBC9245165.1"/>
    </source>
</evidence>
<dbReference type="Proteomes" id="UP000608594">
    <property type="component" value="Unassembled WGS sequence"/>
</dbReference>
<evidence type="ECO:0000313" key="2">
    <source>
        <dbReference type="Proteomes" id="UP000608594"/>
    </source>
</evidence>
<comment type="caution">
    <text evidence="1">The sequence shown here is derived from an EMBL/GenBank/DDBJ whole genome shotgun (WGS) entry which is preliminary data.</text>
</comment>
<sequence length="63" mass="6740">MPRVTPFRQADVTRAIKGAQAAGFEPGELRISQDGTIHVLRAGAVSIGANRIDQLIEARRGKA</sequence>
<organism evidence="1 2">
    <name type="scientific">Paracoccus amoyensis</name>
    <dbReference type="NCBI Taxonomy" id="2760093"/>
    <lineage>
        <taxon>Bacteria</taxon>
        <taxon>Pseudomonadati</taxon>
        <taxon>Pseudomonadota</taxon>
        <taxon>Alphaproteobacteria</taxon>
        <taxon>Rhodobacterales</taxon>
        <taxon>Paracoccaceae</taxon>
        <taxon>Paracoccus</taxon>
    </lineage>
</organism>
<gene>
    <name evidence="1" type="ORF">H4P12_00190</name>
</gene>
<protein>
    <submittedName>
        <fullName evidence="1">Uncharacterized protein</fullName>
    </submittedName>
</protein>
<accession>A0A926GJH2</accession>
<keyword evidence="2" id="KW-1185">Reference proteome</keyword>